<evidence type="ECO:0000313" key="3">
    <source>
        <dbReference type="Proteomes" id="UP000623467"/>
    </source>
</evidence>
<proteinExistence type="predicted"/>
<reference evidence="2" key="1">
    <citation type="submission" date="2020-05" db="EMBL/GenBank/DDBJ databases">
        <title>Mycena genomes resolve the evolution of fungal bioluminescence.</title>
        <authorList>
            <person name="Tsai I.J."/>
        </authorList>
    </citation>
    <scope>NUCLEOTIDE SEQUENCE</scope>
    <source>
        <strain evidence="2">160909Yilan</strain>
    </source>
</reference>
<organism evidence="2 3">
    <name type="scientific">Mycena sanguinolenta</name>
    <dbReference type="NCBI Taxonomy" id="230812"/>
    <lineage>
        <taxon>Eukaryota</taxon>
        <taxon>Fungi</taxon>
        <taxon>Dikarya</taxon>
        <taxon>Basidiomycota</taxon>
        <taxon>Agaricomycotina</taxon>
        <taxon>Agaricomycetes</taxon>
        <taxon>Agaricomycetidae</taxon>
        <taxon>Agaricales</taxon>
        <taxon>Marasmiineae</taxon>
        <taxon>Mycenaceae</taxon>
        <taxon>Mycena</taxon>
    </lineage>
</organism>
<accession>A0A8H6TWC7</accession>
<evidence type="ECO:0000313" key="2">
    <source>
        <dbReference type="EMBL" id="KAF7324229.1"/>
    </source>
</evidence>
<dbReference type="Proteomes" id="UP000623467">
    <property type="component" value="Unassembled WGS sequence"/>
</dbReference>
<dbReference type="AlphaFoldDB" id="A0A8H6TWC7"/>
<sequence>MEQDADLFASPIVCHHYDLELALRWENDARIAREDAGKPDEDEDPEIEDPLVPRHTPDTPPVPAREPSVLHGRAKKNQKKRERERTKRKAAARESLASLAAPAPSPRVLEKAAQSVPLKVNFSAKSFRATKQRWTGSSKPMPHPLLAHADDAEFLKAHLQYFDWPGELFSQTHALLDRNGYVIGVLVSPPAPEEEWSSVVEHATNAFRSAREKMSFPAAAFQHRRASGEGFPAVAAGFAFGVGRQEVGNIKASSARNAAAMDELLADPSVGRIATSPVSAMQATCYHIFSDYHEVKQVLLAKNPHLRRTFPRSPFAAVTANLGPVSVSPPHTDGNNKADGLCLISALGSFNPDLGGHLVLWDYNMMVRFPPGCSVLIPSAVVTHSNTPIFAGEERFSLIQYSAGALFRWVANGHQSDLDWYASATAEDLIRREEARKTRCATALKKFSRWKDIKVKNFTGRARVEVWDEGDVADFSDLTDVESEGEEPPTKRCK</sequence>
<dbReference type="OrthoDB" id="3202607at2759"/>
<gene>
    <name evidence="2" type="ORF">MSAN_02531900</name>
</gene>
<feature type="compositionally biased region" description="Low complexity" evidence="1">
    <location>
        <begin position="93"/>
        <end position="102"/>
    </location>
</feature>
<dbReference type="Gene3D" id="3.60.130.30">
    <property type="match status" value="1"/>
</dbReference>
<feature type="compositionally biased region" description="Acidic residues" evidence="1">
    <location>
        <begin position="40"/>
        <end position="49"/>
    </location>
</feature>
<evidence type="ECO:0000256" key="1">
    <source>
        <dbReference type="SAM" id="MobiDB-lite"/>
    </source>
</evidence>
<name>A0A8H6TWC7_9AGAR</name>
<feature type="region of interest" description="Disordered" evidence="1">
    <location>
        <begin position="33"/>
        <end position="103"/>
    </location>
</feature>
<protein>
    <submittedName>
        <fullName evidence="2">Uncharacterized protein</fullName>
    </submittedName>
</protein>
<feature type="compositionally biased region" description="Basic residues" evidence="1">
    <location>
        <begin position="72"/>
        <end position="90"/>
    </location>
</feature>
<keyword evidence="3" id="KW-1185">Reference proteome</keyword>
<comment type="caution">
    <text evidence="2">The sequence shown here is derived from an EMBL/GenBank/DDBJ whole genome shotgun (WGS) entry which is preliminary data.</text>
</comment>
<dbReference type="EMBL" id="JACAZH010000130">
    <property type="protein sequence ID" value="KAF7324229.1"/>
    <property type="molecule type" value="Genomic_DNA"/>
</dbReference>